<dbReference type="Proteomes" id="UP000528457">
    <property type="component" value="Unassembled WGS sequence"/>
</dbReference>
<dbReference type="InterPro" id="IPR025859">
    <property type="entry name" value="AurF/CmlI"/>
</dbReference>
<dbReference type="RefSeq" id="WP_166850113.1">
    <property type="nucleotide sequence ID" value="NZ_JAAONY010000001.1"/>
</dbReference>
<evidence type="ECO:0000313" key="2">
    <source>
        <dbReference type="Proteomes" id="UP000528457"/>
    </source>
</evidence>
<keyword evidence="2" id="KW-1185">Reference proteome</keyword>
<dbReference type="GO" id="GO:0016491">
    <property type="term" value="F:oxidoreductase activity"/>
    <property type="evidence" value="ECO:0007669"/>
    <property type="project" value="InterPro"/>
</dbReference>
<dbReference type="InterPro" id="IPR009078">
    <property type="entry name" value="Ferritin-like_SF"/>
</dbReference>
<dbReference type="Gene3D" id="1.10.620.20">
    <property type="entry name" value="Ribonucleotide Reductase, subunit A"/>
    <property type="match status" value="1"/>
</dbReference>
<gene>
    <name evidence="1" type="ORF">HNR48_001119</name>
</gene>
<proteinExistence type="predicted"/>
<dbReference type="SUPFAM" id="SSF47240">
    <property type="entry name" value="Ferritin-like"/>
    <property type="match status" value="1"/>
</dbReference>
<dbReference type="AlphaFoldDB" id="A0A7X0JT07"/>
<organism evidence="1 2">
    <name type="scientific">Pseudoteredinibacter isoporae</name>
    <dbReference type="NCBI Taxonomy" id="570281"/>
    <lineage>
        <taxon>Bacteria</taxon>
        <taxon>Pseudomonadati</taxon>
        <taxon>Pseudomonadota</taxon>
        <taxon>Gammaproteobacteria</taxon>
        <taxon>Cellvibrionales</taxon>
        <taxon>Cellvibrionaceae</taxon>
        <taxon>Pseudoteredinibacter</taxon>
    </lineage>
</organism>
<evidence type="ECO:0000313" key="1">
    <source>
        <dbReference type="EMBL" id="MBB6520841.1"/>
    </source>
</evidence>
<comment type="caution">
    <text evidence="1">The sequence shown here is derived from an EMBL/GenBank/DDBJ whole genome shotgun (WGS) entry which is preliminary data.</text>
</comment>
<dbReference type="InterPro" id="IPR012348">
    <property type="entry name" value="RNR-like"/>
</dbReference>
<dbReference type="InParanoid" id="A0A7X0JT07"/>
<name>A0A7X0JT07_9GAMM</name>
<reference evidence="1 2" key="1">
    <citation type="submission" date="2020-08" db="EMBL/GenBank/DDBJ databases">
        <title>Genomic Encyclopedia of Type Strains, Phase IV (KMG-IV): sequencing the most valuable type-strain genomes for metagenomic binning, comparative biology and taxonomic classification.</title>
        <authorList>
            <person name="Goeker M."/>
        </authorList>
    </citation>
    <scope>NUCLEOTIDE SEQUENCE [LARGE SCALE GENOMIC DNA]</scope>
    <source>
        <strain evidence="1 2">DSM 22368</strain>
    </source>
</reference>
<dbReference type="Pfam" id="PF11583">
    <property type="entry name" value="AurF"/>
    <property type="match status" value="1"/>
</dbReference>
<dbReference type="EMBL" id="JACHHT010000001">
    <property type="protein sequence ID" value="MBB6520841.1"/>
    <property type="molecule type" value="Genomic_DNA"/>
</dbReference>
<evidence type="ECO:0008006" key="3">
    <source>
        <dbReference type="Google" id="ProtNLM"/>
    </source>
</evidence>
<sequence>MAVEFIDDTPREVKFYEAAQDLAGASDDIDLTPEAVDDIAEIFKTPLTGAYNWDYRIQENRIRQLYELGKKLNWNAETDIDWNKPLGTMDDELRAIQNGFAGWGPFEALSEKQKLEFYDHSDAWTLSQFLHGEQGALLVASQLISCAPTYAAKLYAGSQTFDEARHVEVFNKFIQKKFGMMYPVNTSLKSILDKILTDPRWDLKFIGMQIVIEGLALSAFNTMHELAAEDGLLKEILGYVIRDEARHVAFGIHYLEEFVKSLSDEEREERAEFAYQACVVSRERLVPTDVFEYYGWDVEEARQIFLESSGTAKFRNHLFSRVVPNLRRIGLLTDKVRPKFEALGVLEYENLVDDGEIDWAEMSKPLKAG</sequence>
<protein>
    <recommendedName>
        <fullName evidence="3">Ferritin</fullName>
    </recommendedName>
</protein>
<accession>A0A7X0JT07</accession>
<dbReference type="CDD" id="cd00657">
    <property type="entry name" value="Ferritin_like"/>
    <property type="match status" value="1"/>
</dbReference>